<evidence type="ECO:0008006" key="4">
    <source>
        <dbReference type="Google" id="ProtNLM"/>
    </source>
</evidence>
<organism evidence="2 3">
    <name type="scientific">Symbiodinium microadriaticum</name>
    <name type="common">Dinoflagellate</name>
    <name type="synonym">Zooxanthella microadriatica</name>
    <dbReference type="NCBI Taxonomy" id="2951"/>
    <lineage>
        <taxon>Eukaryota</taxon>
        <taxon>Sar</taxon>
        <taxon>Alveolata</taxon>
        <taxon>Dinophyceae</taxon>
        <taxon>Suessiales</taxon>
        <taxon>Symbiodiniaceae</taxon>
        <taxon>Symbiodinium</taxon>
    </lineage>
</organism>
<reference evidence="2 3" key="1">
    <citation type="submission" date="2016-02" db="EMBL/GenBank/DDBJ databases">
        <title>Genome analysis of coral dinoflagellate symbionts highlights evolutionary adaptations to a symbiotic lifestyle.</title>
        <authorList>
            <person name="Aranda M."/>
            <person name="Li Y."/>
            <person name="Liew Y.J."/>
            <person name="Baumgarten S."/>
            <person name="Simakov O."/>
            <person name="Wilson M."/>
            <person name="Piel J."/>
            <person name="Ashoor H."/>
            <person name="Bougouffa S."/>
            <person name="Bajic V.B."/>
            <person name="Ryu T."/>
            <person name="Ravasi T."/>
            <person name="Bayer T."/>
            <person name="Micklem G."/>
            <person name="Kim H."/>
            <person name="Bhak J."/>
            <person name="Lajeunesse T.C."/>
            <person name="Voolstra C.R."/>
        </authorList>
    </citation>
    <scope>NUCLEOTIDE SEQUENCE [LARGE SCALE GENOMIC DNA]</scope>
    <source>
        <strain evidence="2 3">CCMP2467</strain>
    </source>
</reference>
<proteinExistence type="predicted"/>
<dbReference type="OrthoDB" id="425634at2759"/>
<evidence type="ECO:0000256" key="1">
    <source>
        <dbReference type="SAM" id="MobiDB-lite"/>
    </source>
</evidence>
<keyword evidence="3" id="KW-1185">Reference proteome</keyword>
<dbReference type="AlphaFoldDB" id="A0A1Q9E898"/>
<feature type="compositionally biased region" description="Polar residues" evidence="1">
    <location>
        <begin position="91"/>
        <end position="104"/>
    </location>
</feature>
<comment type="caution">
    <text evidence="2">The sequence shown here is derived from an EMBL/GenBank/DDBJ whole genome shotgun (WGS) entry which is preliminary data.</text>
</comment>
<protein>
    <recommendedName>
        <fullName evidence="4">C3H1-type domain-containing protein</fullName>
    </recommendedName>
</protein>
<dbReference type="EMBL" id="LSRX01000231">
    <property type="protein sequence ID" value="OLQ03649.1"/>
    <property type="molecule type" value="Genomic_DNA"/>
</dbReference>
<gene>
    <name evidence="2" type="ORF">AK812_SmicGene13389</name>
</gene>
<feature type="region of interest" description="Disordered" evidence="1">
    <location>
        <begin position="82"/>
        <end position="127"/>
    </location>
</feature>
<name>A0A1Q9E898_SYMMI</name>
<accession>A0A1Q9E898</accession>
<dbReference type="Proteomes" id="UP000186817">
    <property type="component" value="Unassembled WGS sequence"/>
</dbReference>
<evidence type="ECO:0000313" key="3">
    <source>
        <dbReference type="Proteomes" id="UP000186817"/>
    </source>
</evidence>
<sequence length="302" mass="32320">MKTFDAYFLDPGLALSVVVEVGVSNKLQTGFGKLFLEFRPVVEEGTGLLKQFLQGALAEEEPPVMALQLPVQKREVCSYTSDLGAGIRPQTPDTRSPSALSTETFGDGRDTDEASTPRNLWPATPTPSPRYLEAPLSFLMPIVPGPRPRTDSMISACQDMESRYTQLNINAKAFVPAGNYSCTPLGQRFQAPSDPEPVANAAQGVAAEVNEEPHVPSSVSQGGFASSLEVPNMGSALHSSGECKPCAWFWKSRGCTNGYACDYCHLCPSGALKERKKAKVAAIRSGILAPQSAARDRSSSCS</sequence>
<evidence type="ECO:0000313" key="2">
    <source>
        <dbReference type="EMBL" id="OLQ03649.1"/>
    </source>
</evidence>